<feature type="transmembrane region" description="Helical" evidence="10">
    <location>
        <begin position="59"/>
        <end position="83"/>
    </location>
</feature>
<evidence type="ECO:0000256" key="5">
    <source>
        <dbReference type="ARBA" id="ARBA00022475"/>
    </source>
</evidence>
<evidence type="ECO:0000256" key="2">
    <source>
        <dbReference type="ARBA" id="ARBA00008417"/>
    </source>
</evidence>
<dbReference type="PANTHER" id="PTHR43823">
    <property type="entry name" value="SPORULATION PROTEIN YKVU"/>
    <property type="match status" value="1"/>
</dbReference>
<gene>
    <name evidence="11" type="ORF">OCV61_06635</name>
</gene>
<reference evidence="11 12" key="1">
    <citation type="journal article" date="2021" name="ISME Commun">
        <title>Automated analysis of genomic sequences facilitates high-throughput and comprehensive description of bacteria.</title>
        <authorList>
            <person name="Hitch T.C.A."/>
        </authorList>
    </citation>
    <scope>NUCLEOTIDE SEQUENCE [LARGE SCALE GENOMIC DNA]</scope>
    <source>
        <strain evidence="11 12">Sanger_23</strain>
    </source>
</reference>
<feature type="transmembrane region" description="Helical" evidence="10">
    <location>
        <begin position="328"/>
        <end position="351"/>
    </location>
</feature>
<keyword evidence="6 10" id="KW-0812">Transmembrane</keyword>
<evidence type="ECO:0000256" key="7">
    <source>
        <dbReference type="ARBA" id="ARBA00022989"/>
    </source>
</evidence>
<dbReference type="InterPro" id="IPR051327">
    <property type="entry name" value="MATE_MepA_subfamily"/>
</dbReference>
<feature type="transmembrane region" description="Helical" evidence="10">
    <location>
        <begin position="206"/>
        <end position="226"/>
    </location>
</feature>
<dbReference type="InterPro" id="IPR048279">
    <property type="entry name" value="MdtK-like"/>
</dbReference>
<dbReference type="InterPro" id="IPR002528">
    <property type="entry name" value="MATE_fam"/>
</dbReference>
<protein>
    <recommendedName>
        <fullName evidence="3">Multidrug export protein MepA</fullName>
    </recommendedName>
</protein>
<evidence type="ECO:0000313" key="12">
    <source>
        <dbReference type="Proteomes" id="UP001652409"/>
    </source>
</evidence>
<keyword evidence="4" id="KW-0813">Transport</keyword>
<sequence>MPDTMITKKKKKAHINDLGKDPVPELVLRLALPTMLAQLVSVLYSVVDRMYIGMGVGSLALAGAGVCAPIVTLLSSFGTLVGLGGSPLMAMRMGEGNTKEAKKIMNNGFMMLTALSAILTIVFLLSKEKLILWFGASNATFQYADTYLTIYTAGTFFALMACGMNSYLIGQGFSGLGMGTVILGAILNIALDPVFIFVFHMGVAGAATATVISQMASCVAVLLFLHSKKMPVRLGWGGFSWKTVKRILAFGMSPFLIIAFDSVILIVLNTVLQRYGGGKEGDILVTCATIVQSYMLLITMPLGGITLGCQPVISYNYGSGDGERVKKAMKCIVGLCLLFCGLMTIVTFTVSPLYVSLFTRDEMLLNRSVRYIRIFTAMIIPLAVQYPLVDESTALGQVRLALFCSMFRKTLFLGVLLIFPAVIAADAAFLSEPLADVISATVTTCLFLHFFPRILARRREELEKE</sequence>
<feature type="transmembrane region" description="Helical" evidence="10">
    <location>
        <begin position="247"/>
        <end position="271"/>
    </location>
</feature>
<evidence type="ECO:0000256" key="4">
    <source>
        <dbReference type="ARBA" id="ARBA00022448"/>
    </source>
</evidence>
<evidence type="ECO:0000256" key="8">
    <source>
        <dbReference type="ARBA" id="ARBA00023136"/>
    </source>
</evidence>
<evidence type="ECO:0000256" key="6">
    <source>
        <dbReference type="ARBA" id="ARBA00022692"/>
    </source>
</evidence>
<evidence type="ECO:0000256" key="10">
    <source>
        <dbReference type="SAM" id="Phobius"/>
    </source>
</evidence>
<keyword evidence="8 10" id="KW-0472">Membrane</keyword>
<feature type="transmembrane region" description="Helical" evidence="10">
    <location>
        <begin position="26"/>
        <end position="47"/>
    </location>
</feature>
<dbReference type="InterPro" id="IPR045070">
    <property type="entry name" value="MATE_MepA-like"/>
</dbReference>
<feature type="transmembrane region" description="Helical" evidence="10">
    <location>
        <begin position="181"/>
        <end position="200"/>
    </location>
</feature>
<keyword evidence="7 10" id="KW-1133">Transmembrane helix</keyword>
<comment type="subcellular location">
    <subcellularLocation>
        <location evidence="1">Cell membrane</location>
        <topology evidence="1">Multi-pass membrane protein</topology>
    </subcellularLocation>
</comment>
<accession>A0ABT2TSB3</accession>
<feature type="transmembrane region" description="Helical" evidence="10">
    <location>
        <begin position="437"/>
        <end position="456"/>
    </location>
</feature>
<name>A0ABT2TSB3_9FIRM</name>
<dbReference type="PIRSF" id="PIRSF006603">
    <property type="entry name" value="DinF"/>
    <property type="match status" value="1"/>
</dbReference>
<dbReference type="NCBIfam" id="TIGR00797">
    <property type="entry name" value="matE"/>
    <property type="match status" value="1"/>
</dbReference>
<evidence type="ECO:0000313" key="11">
    <source>
        <dbReference type="EMBL" id="MCU6765090.1"/>
    </source>
</evidence>
<dbReference type="Proteomes" id="UP001652409">
    <property type="component" value="Unassembled WGS sequence"/>
</dbReference>
<dbReference type="EMBL" id="JAOQJL010000010">
    <property type="protein sequence ID" value="MCU6765090.1"/>
    <property type="molecule type" value="Genomic_DNA"/>
</dbReference>
<comment type="similarity">
    <text evidence="2">Belongs to the multi antimicrobial extrusion (MATE) (TC 2.A.66.1) family. MepA subfamily.</text>
</comment>
<evidence type="ECO:0000256" key="3">
    <source>
        <dbReference type="ARBA" id="ARBA00022106"/>
    </source>
</evidence>
<proteinExistence type="inferred from homology"/>
<feature type="transmembrane region" description="Helical" evidence="10">
    <location>
        <begin position="104"/>
        <end position="126"/>
    </location>
</feature>
<dbReference type="CDD" id="cd13143">
    <property type="entry name" value="MATE_MepA_like"/>
    <property type="match status" value="1"/>
</dbReference>
<evidence type="ECO:0000256" key="9">
    <source>
        <dbReference type="ARBA" id="ARBA00023251"/>
    </source>
</evidence>
<dbReference type="RefSeq" id="WP_262582718.1">
    <property type="nucleotide sequence ID" value="NZ_JAOQJL010000010.1"/>
</dbReference>
<feature type="transmembrane region" description="Helical" evidence="10">
    <location>
        <begin position="283"/>
        <end position="307"/>
    </location>
</feature>
<evidence type="ECO:0000256" key="1">
    <source>
        <dbReference type="ARBA" id="ARBA00004651"/>
    </source>
</evidence>
<keyword evidence="12" id="KW-1185">Reference proteome</keyword>
<feature type="transmembrane region" description="Helical" evidence="10">
    <location>
        <begin position="410"/>
        <end position="431"/>
    </location>
</feature>
<keyword evidence="9" id="KW-0046">Antibiotic resistance</keyword>
<comment type="caution">
    <text evidence="11">The sequence shown here is derived from an EMBL/GenBank/DDBJ whole genome shotgun (WGS) entry which is preliminary data.</text>
</comment>
<organism evidence="11 12">
    <name type="scientific">Blautia ammoniilytica</name>
    <dbReference type="NCBI Taxonomy" id="2981782"/>
    <lineage>
        <taxon>Bacteria</taxon>
        <taxon>Bacillati</taxon>
        <taxon>Bacillota</taxon>
        <taxon>Clostridia</taxon>
        <taxon>Lachnospirales</taxon>
        <taxon>Lachnospiraceae</taxon>
        <taxon>Blautia</taxon>
    </lineage>
</organism>
<feature type="transmembrane region" description="Helical" evidence="10">
    <location>
        <begin position="146"/>
        <end position="169"/>
    </location>
</feature>
<keyword evidence="5" id="KW-1003">Cell membrane</keyword>
<dbReference type="Pfam" id="PF01554">
    <property type="entry name" value="MatE"/>
    <property type="match status" value="2"/>
</dbReference>
<dbReference type="PANTHER" id="PTHR43823:SF3">
    <property type="entry name" value="MULTIDRUG EXPORT PROTEIN MEPA"/>
    <property type="match status" value="1"/>
</dbReference>
<feature type="transmembrane region" description="Helical" evidence="10">
    <location>
        <begin position="371"/>
        <end position="389"/>
    </location>
</feature>